<dbReference type="RefSeq" id="WP_055068650.1">
    <property type="nucleotide sequence ID" value="NZ_CP173697.1"/>
</dbReference>
<dbReference type="Gene3D" id="3.40.50.720">
    <property type="entry name" value="NAD(P)-binding Rossmann-like Domain"/>
    <property type="match status" value="1"/>
</dbReference>
<dbReference type="GO" id="GO:0019354">
    <property type="term" value="P:siroheme biosynthetic process"/>
    <property type="evidence" value="ECO:0007669"/>
    <property type="project" value="UniProtKB-UniPathway"/>
</dbReference>
<dbReference type="UniPathway" id="UPA00262">
    <property type="reaction ID" value="UER00222"/>
</dbReference>
<dbReference type="Gene3D" id="1.10.8.610">
    <property type="entry name" value="SirC, precorrin-2 dehydrogenase, C-terminal helical domain-like"/>
    <property type="match status" value="1"/>
</dbReference>
<dbReference type="Pfam" id="PF13241">
    <property type="entry name" value="NAD_binding_7"/>
    <property type="match status" value="1"/>
</dbReference>
<reference evidence="7" key="1">
    <citation type="submission" date="2015-05" db="EMBL/GenBank/DDBJ databases">
        <authorList>
            <person name="Wang D.B."/>
            <person name="Wang M."/>
        </authorList>
    </citation>
    <scope>NUCLEOTIDE SEQUENCE [LARGE SCALE GENOMIC DNA]</scope>
    <source>
        <strain evidence="7">M72</strain>
    </source>
</reference>
<keyword evidence="4" id="KW-0520">NAD</keyword>
<comment type="pathway">
    <text evidence="1">Porphyrin-containing compound metabolism; siroheme biosynthesis; sirohydrochlorin from precorrin-2: step 1/1.</text>
</comment>
<dbReference type="EMBL" id="CVRR01000060">
    <property type="protein sequence ID" value="CRL42233.1"/>
    <property type="molecule type" value="Genomic_DNA"/>
</dbReference>
<dbReference type="AlphaFoldDB" id="A0A0M6WZI7"/>
<dbReference type="NCBIfam" id="TIGR01470">
    <property type="entry name" value="cysG_Nterm"/>
    <property type="match status" value="1"/>
</dbReference>
<dbReference type="PANTHER" id="PTHR35330">
    <property type="entry name" value="SIROHEME BIOSYNTHESIS PROTEIN MET8"/>
    <property type="match status" value="1"/>
</dbReference>
<dbReference type="EC" id="1.3.1.76" evidence="2"/>
<accession>A0A0M6WZI7</accession>
<keyword evidence="3" id="KW-0560">Oxidoreductase</keyword>
<evidence type="ECO:0000313" key="8">
    <source>
        <dbReference type="EMBL" id="CUN10807.1"/>
    </source>
</evidence>
<evidence type="ECO:0000256" key="4">
    <source>
        <dbReference type="ARBA" id="ARBA00023027"/>
    </source>
</evidence>
<comment type="catalytic activity">
    <reaction evidence="6">
        <text>precorrin-2 + NAD(+) = sirohydrochlorin + NADH + 2 H(+)</text>
        <dbReference type="Rhea" id="RHEA:15613"/>
        <dbReference type="ChEBI" id="CHEBI:15378"/>
        <dbReference type="ChEBI" id="CHEBI:57540"/>
        <dbReference type="ChEBI" id="CHEBI:57945"/>
        <dbReference type="ChEBI" id="CHEBI:58351"/>
        <dbReference type="ChEBI" id="CHEBI:58827"/>
        <dbReference type="EC" id="1.3.1.76"/>
    </reaction>
</comment>
<dbReference type="SUPFAM" id="SSF75615">
    <property type="entry name" value="Siroheme synthase middle domains-like"/>
    <property type="match status" value="1"/>
</dbReference>
<protein>
    <recommendedName>
        <fullName evidence="2">precorrin-2 dehydrogenase</fullName>
        <ecNumber evidence="2">1.3.1.76</ecNumber>
    </recommendedName>
</protein>
<keyword evidence="9" id="KW-1185">Reference proteome</keyword>
<dbReference type="InterPro" id="IPR042518">
    <property type="entry name" value="SirC_C"/>
</dbReference>
<gene>
    <name evidence="8" type="primary">cysG_1</name>
    <name evidence="8" type="ORF">ERS852420_02745</name>
    <name evidence="7" type="ORF">M72_14941</name>
</gene>
<dbReference type="GO" id="GO:0004325">
    <property type="term" value="F:ferrochelatase activity"/>
    <property type="evidence" value="ECO:0007669"/>
    <property type="project" value="InterPro"/>
</dbReference>
<dbReference type="InterPro" id="IPR036291">
    <property type="entry name" value="NAD(P)-bd_dom_sf"/>
</dbReference>
<evidence type="ECO:0000256" key="6">
    <source>
        <dbReference type="ARBA" id="ARBA00047561"/>
    </source>
</evidence>
<evidence type="ECO:0000313" key="10">
    <source>
        <dbReference type="Proteomes" id="UP000095495"/>
    </source>
</evidence>
<dbReference type="SUPFAM" id="SSF51735">
    <property type="entry name" value="NAD(P)-binding Rossmann-fold domains"/>
    <property type="match status" value="1"/>
</dbReference>
<proteinExistence type="predicted"/>
<dbReference type="EMBL" id="CYXV01000013">
    <property type="protein sequence ID" value="CUN10807.1"/>
    <property type="molecule type" value="Genomic_DNA"/>
</dbReference>
<dbReference type="STRING" id="301302.ERS852420_02745"/>
<dbReference type="InterPro" id="IPR006367">
    <property type="entry name" value="Sirohaem_synthase_N"/>
</dbReference>
<reference evidence="9" key="2">
    <citation type="submission" date="2015-05" db="EMBL/GenBank/DDBJ databases">
        <authorList>
            <consortium name="Pathogen Informatics"/>
        </authorList>
    </citation>
    <scope>NUCLEOTIDE SEQUENCE [LARGE SCALE GENOMIC DNA]</scope>
    <source>
        <strain evidence="8 10">2789STDY5608863</strain>
        <strain evidence="9">M72</strain>
    </source>
</reference>
<organism evidence="7 9">
    <name type="scientific">Roseburia faecis</name>
    <dbReference type="NCBI Taxonomy" id="301302"/>
    <lineage>
        <taxon>Bacteria</taxon>
        <taxon>Bacillati</taxon>
        <taxon>Bacillota</taxon>
        <taxon>Clostridia</taxon>
        <taxon>Lachnospirales</taxon>
        <taxon>Lachnospiraceae</taxon>
        <taxon>Roseburia</taxon>
    </lineage>
</organism>
<evidence type="ECO:0000256" key="1">
    <source>
        <dbReference type="ARBA" id="ARBA00005010"/>
    </source>
</evidence>
<dbReference type="Proteomes" id="UP000095495">
    <property type="component" value="Unassembled WGS sequence"/>
</dbReference>
<dbReference type="GO" id="GO:0043115">
    <property type="term" value="F:precorrin-2 dehydrogenase activity"/>
    <property type="evidence" value="ECO:0007669"/>
    <property type="project" value="UniProtKB-EC"/>
</dbReference>
<evidence type="ECO:0000256" key="2">
    <source>
        <dbReference type="ARBA" id="ARBA00012400"/>
    </source>
</evidence>
<keyword evidence="5" id="KW-0627">Porphyrin biosynthesis</keyword>
<sequence length="209" mass="23714">MAYFPMFIDIEKKKCLVAGGGTVALRKVRVLLDFGAQITVVAPQIDPQILQLTGNVCVKERTFEPEDLKECVLVVAATDDVTENHRIARMAQKKHIPVNAVDQQEDCSFIFPSYLKHRDLVGAFSSAGNSPVLTQYLKESLKEILTEELGQINDYMGSIRPVVKTRIETEKLRRQVYQTILARLLAEKKTSLLPEELEQILIQEKRMKE</sequence>
<dbReference type="Proteomes" id="UP000049979">
    <property type="component" value="Unassembled WGS sequence"/>
</dbReference>
<evidence type="ECO:0000256" key="3">
    <source>
        <dbReference type="ARBA" id="ARBA00023002"/>
    </source>
</evidence>
<dbReference type="OrthoDB" id="9773765at2"/>
<dbReference type="InterPro" id="IPR028161">
    <property type="entry name" value="Met8-like"/>
</dbReference>
<evidence type="ECO:0000313" key="9">
    <source>
        <dbReference type="Proteomes" id="UP000049979"/>
    </source>
</evidence>
<evidence type="ECO:0000313" key="7">
    <source>
        <dbReference type="EMBL" id="CRL42233.1"/>
    </source>
</evidence>
<dbReference type="PANTHER" id="PTHR35330:SF1">
    <property type="entry name" value="SIROHEME BIOSYNTHESIS PROTEIN MET8"/>
    <property type="match status" value="1"/>
</dbReference>
<evidence type="ECO:0000256" key="5">
    <source>
        <dbReference type="ARBA" id="ARBA00023244"/>
    </source>
</evidence>
<name>A0A0M6WZI7_9FIRM</name>